<gene>
    <name evidence="1" type="ORF">COS53_00065</name>
</gene>
<comment type="caution">
    <text evidence="1">The sequence shown here is derived from an EMBL/GenBank/DDBJ whole genome shotgun (WGS) entry which is preliminary data.</text>
</comment>
<name>A0A2M7BQW4_9BACT</name>
<proteinExistence type="predicted"/>
<protein>
    <submittedName>
        <fullName evidence="1">Uncharacterized protein</fullName>
    </submittedName>
</protein>
<evidence type="ECO:0000313" key="1">
    <source>
        <dbReference type="EMBL" id="PIV07879.1"/>
    </source>
</evidence>
<sequence length="71" mass="8059">MDKNIKPLSETITDAQIANLLGQDCLEANAQNVDLVINSRQMVEKYLEQQDKGRPFGEILTEIQIDSLRKN</sequence>
<reference evidence="2" key="1">
    <citation type="submission" date="2017-09" db="EMBL/GenBank/DDBJ databases">
        <title>Depth-based differentiation of microbial function through sediment-hosted aquifers and enrichment of novel symbionts in the deep terrestrial subsurface.</title>
        <authorList>
            <person name="Probst A.J."/>
            <person name="Ladd B."/>
            <person name="Jarett J.K."/>
            <person name="Geller-Mcgrath D.E."/>
            <person name="Sieber C.M.K."/>
            <person name="Emerson J.B."/>
            <person name="Anantharaman K."/>
            <person name="Thomas B.C."/>
            <person name="Malmstrom R."/>
            <person name="Stieglmeier M."/>
            <person name="Klingl A."/>
            <person name="Woyke T."/>
            <person name="Ryan C.M."/>
            <person name="Banfield J.F."/>
        </authorList>
    </citation>
    <scope>NUCLEOTIDE SEQUENCE [LARGE SCALE GENOMIC DNA]</scope>
</reference>
<evidence type="ECO:0000313" key="2">
    <source>
        <dbReference type="Proteomes" id="UP000229191"/>
    </source>
</evidence>
<dbReference type="EMBL" id="PEVB01000003">
    <property type="protein sequence ID" value="PIV07879.1"/>
    <property type="molecule type" value="Genomic_DNA"/>
</dbReference>
<organism evidence="1 2">
    <name type="scientific">Candidatus Shapirobacteria bacterium CG03_land_8_20_14_0_80_35_14</name>
    <dbReference type="NCBI Taxonomy" id="1974878"/>
    <lineage>
        <taxon>Bacteria</taxon>
        <taxon>Candidatus Shapironibacteriota</taxon>
    </lineage>
</organism>
<accession>A0A2M7BQW4</accession>
<dbReference type="AlphaFoldDB" id="A0A2M7BQW4"/>
<dbReference type="Proteomes" id="UP000229191">
    <property type="component" value="Unassembled WGS sequence"/>
</dbReference>